<comment type="function">
    <text evidence="5">Part of a binding-protein-dependent transport system for aliphatic sulfonates. Putative binding protein.</text>
</comment>
<dbReference type="PANTHER" id="PTHR30024">
    <property type="entry name" value="ALIPHATIC SULFONATES-BINDING PROTEIN-RELATED"/>
    <property type="match status" value="1"/>
</dbReference>
<dbReference type="InterPro" id="IPR001638">
    <property type="entry name" value="Solute-binding_3/MltF_N"/>
</dbReference>
<evidence type="ECO:0000256" key="3">
    <source>
        <dbReference type="ARBA" id="ARBA00022448"/>
    </source>
</evidence>
<dbReference type="AlphaFoldDB" id="A0A248JWJ4"/>
<evidence type="ECO:0000256" key="6">
    <source>
        <dbReference type="ARBA" id="ARBA00070228"/>
    </source>
</evidence>
<evidence type="ECO:0000256" key="4">
    <source>
        <dbReference type="ARBA" id="ARBA00022729"/>
    </source>
</evidence>
<proteinExistence type="inferred from homology"/>
<dbReference type="FunFam" id="3.40.190.10:FF:000050">
    <property type="entry name" value="Sulfonate ABC transporter substrate-binding protein"/>
    <property type="match status" value="1"/>
</dbReference>
<dbReference type="PANTHER" id="PTHR30024:SF48">
    <property type="entry name" value="ABC TRANSPORTER SUBSTRATE-BINDING PROTEIN"/>
    <property type="match status" value="1"/>
</dbReference>
<dbReference type="InterPro" id="IPR015168">
    <property type="entry name" value="SsuA/THI5"/>
</dbReference>
<evidence type="ECO:0000259" key="8">
    <source>
        <dbReference type="SMART" id="SM00062"/>
    </source>
</evidence>
<feature type="domain" description="Solute-binding protein family 3/N-terminal" evidence="8">
    <location>
        <begin position="27"/>
        <end position="246"/>
    </location>
</feature>
<dbReference type="NCBIfam" id="TIGR01728">
    <property type="entry name" value="SsuA_fam"/>
    <property type="match status" value="1"/>
</dbReference>
<dbReference type="GO" id="GO:0042597">
    <property type="term" value="C:periplasmic space"/>
    <property type="evidence" value="ECO:0007669"/>
    <property type="project" value="UniProtKB-SubCell"/>
</dbReference>
<dbReference type="Proteomes" id="UP000197153">
    <property type="component" value="Chromosome 2"/>
</dbReference>
<dbReference type="GO" id="GO:0016020">
    <property type="term" value="C:membrane"/>
    <property type="evidence" value="ECO:0007669"/>
    <property type="project" value="InterPro"/>
</dbReference>
<protein>
    <recommendedName>
        <fullName evidence="6">Putative aliphatic sulfonates-binding protein</fullName>
    </recommendedName>
</protein>
<evidence type="ECO:0000256" key="5">
    <source>
        <dbReference type="ARBA" id="ARBA00055538"/>
    </source>
</evidence>
<evidence type="ECO:0000313" key="10">
    <source>
        <dbReference type="Proteomes" id="UP000197153"/>
    </source>
</evidence>
<organism evidence="9 10">
    <name type="scientific">Nitrospirillum viridazoti CBAmc</name>
    <dbReference type="NCBI Taxonomy" id="1441467"/>
    <lineage>
        <taxon>Bacteria</taxon>
        <taxon>Pseudomonadati</taxon>
        <taxon>Pseudomonadota</taxon>
        <taxon>Alphaproteobacteria</taxon>
        <taxon>Rhodospirillales</taxon>
        <taxon>Azospirillaceae</taxon>
        <taxon>Nitrospirillum</taxon>
        <taxon>Nitrospirillum viridazoti</taxon>
    </lineage>
</organism>
<dbReference type="RefSeq" id="WP_088873405.1">
    <property type="nucleotide sequence ID" value="NZ_CP022111.1"/>
</dbReference>
<feature type="signal peptide" evidence="7">
    <location>
        <begin position="1"/>
        <end position="22"/>
    </location>
</feature>
<keyword evidence="10" id="KW-1185">Reference proteome</keyword>
<reference evidence="9 10" key="1">
    <citation type="submission" date="2017-06" db="EMBL/GenBank/DDBJ databases">
        <title>Complete genome sequence of Nitrospirillum amazonense strain CBAmC, an endophytic nitrogen-fixing and plant growth-promoting bacterium, isolated from sugarcane.</title>
        <authorList>
            <person name="Schwab S."/>
            <person name="dos Santos Teixeira K.R."/>
            <person name="Simoes Araujo J.L."/>
            <person name="Soares Vidal M."/>
            <person name="Borges de Freitas H.R."/>
            <person name="Rivello Crivelaro A.L."/>
            <person name="Bueno de Camargo Nunes A."/>
            <person name="dos Santos C.M."/>
            <person name="Palmeira da Silva Rosa D."/>
            <person name="da Silva Padilha D."/>
            <person name="da Silva E."/>
            <person name="Araujo Terra L."/>
            <person name="Soares Mendes V."/>
            <person name="Farinelli L."/>
            <person name="Magalhaes Cruz L."/>
            <person name="Baldani J.I."/>
        </authorList>
    </citation>
    <scope>NUCLEOTIDE SEQUENCE [LARGE SCALE GENOMIC DNA]</scope>
    <source>
        <strain evidence="9 10">CBAmC</strain>
    </source>
</reference>
<evidence type="ECO:0000256" key="1">
    <source>
        <dbReference type="ARBA" id="ARBA00004418"/>
    </source>
</evidence>
<dbReference type="KEGG" id="nao:Y958_18355"/>
<evidence type="ECO:0000256" key="7">
    <source>
        <dbReference type="SAM" id="SignalP"/>
    </source>
</evidence>
<keyword evidence="3" id="KW-0813">Transport</keyword>
<dbReference type="EMBL" id="CP022111">
    <property type="protein sequence ID" value="ASG22861.1"/>
    <property type="molecule type" value="Genomic_DNA"/>
</dbReference>
<dbReference type="SMART" id="SM00062">
    <property type="entry name" value="PBPb"/>
    <property type="match status" value="1"/>
</dbReference>
<comment type="similarity">
    <text evidence="2">Belongs to the bacterial solute-binding protein SsuA/TauA family.</text>
</comment>
<dbReference type="SUPFAM" id="SSF53850">
    <property type="entry name" value="Periplasmic binding protein-like II"/>
    <property type="match status" value="1"/>
</dbReference>
<name>A0A248JWJ4_9PROT</name>
<dbReference type="Pfam" id="PF09084">
    <property type="entry name" value="NMT1"/>
    <property type="match status" value="1"/>
</dbReference>
<dbReference type="CDD" id="cd13558">
    <property type="entry name" value="PBP2_SsuA_like_2"/>
    <property type="match status" value="1"/>
</dbReference>
<accession>A0A248JWJ4</accession>
<keyword evidence="4 7" id="KW-0732">Signal</keyword>
<sequence length="312" mass="33033">MRTFKGLVLAALLAAFALPASAAELAPLRVGDQRGAVQVLLRAAGELDHVPYRIEWALFPVGAPLVEALNADAIDFGYVGDATTTFALAAGARLKTINVWDFGQGGSAIVVPDKAPIHTVADLRGHRVGLVRGSPGHLLVVAALKQAGVPLAEVTLVYLSAADAKAALASGSIDAWAIWDPYVAAAQLQDHMRILVGSQGTVREVECGVASDSAIATKRAQLTDFIARVRRAYQWAQAHRKEQAEAYARDTGTPIEVATLTFSRQQVTVLPAVTDDAVAVHQAVADLYFEAGVIPRPVDVAPTYDRSFSLNP</sequence>
<evidence type="ECO:0000313" key="9">
    <source>
        <dbReference type="EMBL" id="ASG22861.1"/>
    </source>
</evidence>
<dbReference type="Gene3D" id="3.40.190.10">
    <property type="entry name" value="Periplasmic binding protein-like II"/>
    <property type="match status" value="2"/>
</dbReference>
<dbReference type="InterPro" id="IPR010067">
    <property type="entry name" value="ABC_SsuA_sub-bd"/>
</dbReference>
<evidence type="ECO:0000256" key="2">
    <source>
        <dbReference type="ARBA" id="ARBA00010742"/>
    </source>
</evidence>
<dbReference type="GO" id="GO:0042626">
    <property type="term" value="F:ATPase-coupled transmembrane transporter activity"/>
    <property type="evidence" value="ECO:0007669"/>
    <property type="project" value="InterPro"/>
</dbReference>
<comment type="subcellular location">
    <subcellularLocation>
        <location evidence="1">Periplasm</location>
    </subcellularLocation>
</comment>
<gene>
    <name evidence="9" type="ORF">Y958_18355</name>
</gene>
<feature type="chain" id="PRO_5012851762" description="Putative aliphatic sulfonates-binding protein" evidence="7">
    <location>
        <begin position="23"/>
        <end position="312"/>
    </location>
</feature>